<dbReference type="InterPro" id="IPR052344">
    <property type="entry name" value="Transposase-related"/>
</dbReference>
<dbReference type="EMBL" id="JACBYG010000506">
    <property type="protein sequence ID" value="NYS50031.1"/>
    <property type="molecule type" value="Genomic_DNA"/>
</dbReference>
<organism evidence="2 3">
    <name type="scientific">Streptococcus danieliae</name>
    <dbReference type="NCBI Taxonomy" id="747656"/>
    <lineage>
        <taxon>Bacteria</taxon>
        <taxon>Bacillati</taxon>
        <taxon>Bacillota</taxon>
        <taxon>Bacilli</taxon>
        <taxon>Lactobacillales</taxon>
        <taxon>Streptococcaceae</taxon>
        <taxon>Streptococcus</taxon>
    </lineage>
</organism>
<keyword evidence="3" id="KW-1185">Reference proteome</keyword>
<sequence>RSLDEDEVTLVGCWAHVRRKFFEATPKNADSNSLAKKGLSYCDQMFALEKQWEELDPEVRHQKRQEQLR</sequence>
<feature type="non-terminal residue" evidence="2">
    <location>
        <position position="1"/>
    </location>
</feature>
<evidence type="ECO:0000313" key="3">
    <source>
        <dbReference type="Proteomes" id="UP000563349"/>
    </source>
</evidence>
<dbReference type="Proteomes" id="UP000563349">
    <property type="component" value="Unassembled WGS sequence"/>
</dbReference>
<reference evidence="2 3" key="1">
    <citation type="submission" date="2020-07" db="EMBL/GenBank/DDBJ databases">
        <title>MOT database genomes.</title>
        <authorList>
            <person name="Joseph S."/>
            <person name="Aduse-Opoku J."/>
            <person name="Hashim A."/>
            <person name="Wade W."/>
            <person name="Curtis M."/>
        </authorList>
    </citation>
    <scope>NUCLEOTIDE SEQUENCE [LARGE SCALE GENOMIC DNA]</scope>
    <source>
        <strain evidence="2 3">CCW311</strain>
    </source>
</reference>
<dbReference type="AlphaFoldDB" id="A0A7Z0RRG7"/>
<dbReference type="PANTHER" id="PTHR33678:SF1">
    <property type="entry name" value="BLL1576 PROTEIN"/>
    <property type="match status" value="1"/>
</dbReference>
<name>A0A7Z0RRG7_9STRE</name>
<dbReference type="InterPro" id="IPR004291">
    <property type="entry name" value="Transposase_IS66_central"/>
</dbReference>
<feature type="non-terminal residue" evidence="2">
    <location>
        <position position="69"/>
    </location>
</feature>
<dbReference type="Pfam" id="PF03050">
    <property type="entry name" value="DDE_Tnp_IS66"/>
    <property type="match status" value="1"/>
</dbReference>
<accession>A0A7Z0RRG7</accession>
<comment type="caution">
    <text evidence="2">The sequence shown here is derived from an EMBL/GenBank/DDBJ whole genome shotgun (WGS) entry which is preliminary data.</text>
</comment>
<protein>
    <submittedName>
        <fullName evidence="2">Transposase</fullName>
    </submittedName>
</protein>
<proteinExistence type="predicted"/>
<dbReference type="RefSeq" id="WP_179924459.1">
    <property type="nucleotide sequence ID" value="NZ_JACBYG010000506.1"/>
</dbReference>
<evidence type="ECO:0000313" key="2">
    <source>
        <dbReference type="EMBL" id="NYS50031.1"/>
    </source>
</evidence>
<gene>
    <name evidence="2" type="ORF">HZY93_09115</name>
</gene>
<dbReference type="PANTHER" id="PTHR33678">
    <property type="entry name" value="BLL1576 PROTEIN"/>
    <property type="match status" value="1"/>
</dbReference>
<evidence type="ECO:0000259" key="1">
    <source>
        <dbReference type="Pfam" id="PF03050"/>
    </source>
</evidence>
<feature type="domain" description="Transposase IS66 central" evidence="1">
    <location>
        <begin position="5"/>
        <end position="67"/>
    </location>
</feature>